<dbReference type="Proteomes" id="UP000236630">
    <property type="component" value="Unassembled WGS sequence"/>
</dbReference>
<evidence type="ECO:0008006" key="3">
    <source>
        <dbReference type="Google" id="ProtNLM"/>
    </source>
</evidence>
<name>A0A2H5QEP6_CITUN</name>
<dbReference type="PANTHER" id="PTHR47926">
    <property type="entry name" value="PENTATRICOPEPTIDE REPEAT-CONTAINING PROTEIN"/>
    <property type="match status" value="1"/>
</dbReference>
<sequence length="73" mass="8092">MLKTGLRPDNLTYPFVVKASDQCLLIGVGGSVHSLIFKVGLHSDKYIGNTLLRMYAACKEIDFAKALFDEMPE</sequence>
<dbReference type="EMBL" id="BDQV01000334">
    <property type="protein sequence ID" value="GAY63072.1"/>
    <property type="molecule type" value="Genomic_DNA"/>
</dbReference>
<dbReference type="STRING" id="55188.A0A2H5QEP6"/>
<comment type="caution">
    <text evidence="1">The sequence shown here is derived from an EMBL/GenBank/DDBJ whole genome shotgun (WGS) entry which is preliminary data.</text>
</comment>
<gene>
    <name evidence="1" type="ORF">CUMW_222690</name>
</gene>
<evidence type="ECO:0000313" key="1">
    <source>
        <dbReference type="EMBL" id="GAY63072.1"/>
    </source>
</evidence>
<dbReference type="PANTHER" id="PTHR47926:SF537">
    <property type="entry name" value="PENTACOTRIPEPTIDE-REPEAT REGION OF PRORP DOMAIN-CONTAINING PROTEIN"/>
    <property type="match status" value="1"/>
</dbReference>
<dbReference type="GO" id="GO:0003723">
    <property type="term" value="F:RNA binding"/>
    <property type="evidence" value="ECO:0007669"/>
    <property type="project" value="InterPro"/>
</dbReference>
<evidence type="ECO:0000313" key="2">
    <source>
        <dbReference type="Proteomes" id="UP000236630"/>
    </source>
</evidence>
<dbReference type="Gene3D" id="1.25.40.10">
    <property type="entry name" value="Tetratricopeptide repeat domain"/>
    <property type="match status" value="1"/>
</dbReference>
<dbReference type="AlphaFoldDB" id="A0A2H5QEP6"/>
<dbReference type="InterPro" id="IPR046960">
    <property type="entry name" value="PPR_At4g14850-like_plant"/>
</dbReference>
<reference evidence="1 2" key="1">
    <citation type="journal article" date="2017" name="Front. Genet.">
        <title>Draft sequencing of the heterozygous diploid genome of Satsuma (Citrus unshiu Marc.) using a hybrid assembly approach.</title>
        <authorList>
            <person name="Shimizu T."/>
            <person name="Tanizawa Y."/>
            <person name="Mochizuki T."/>
            <person name="Nagasaki H."/>
            <person name="Yoshioka T."/>
            <person name="Toyoda A."/>
            <person name="Fujiyama A."/>
            <person name="Kaminuma E."/>
            <person name="Nakamura Y."/>
        </authorList>
    </citation>
    <scope>NUCLEOTIDE SEQUENCE [LARGE SCALE GENOMIC DNA]</scope>
    <source>
        <strain evidence="2">cv. Miyagawa wase</strain>
    </source>
</reference>
<proteinExistence type="predicted"/>
<dbReference type="GO" id="GO:0009451">
    <property type="term" value="P:RNA modification"/>
    <property type="evidence" value="ECO:0007669"/>
    <property type="project" value="InterPro"/>
</dbReference>
<accession>A0A2H5QEP6</accession>
<protein>
    <recommendedName>
        <fullName evidence="3">Pentatricopeptide repeat-containing protein</fullName>
    </recommendedName>
</protein>
<keyword evidence="2" id="KW-1185">Reference proteome</keyword>
<organism evidence="1 2">
    <name type="scientific">Citrus unshiu</name>
    <name type="common">Satsuma mandarin</name>
    <name type="synonym">Citrus nobilis var. unshiu</name>
    <dbReference type="NCBI Taxonomy" id="55188"/>
    <lineage>
        <taxon>Eukaryota</taxon>
        <taxon>Viridiplantae</taxon>
        <taxon>Streptophyta</taxon>
        <taxon>Embryophyta</taxon>
        <taxon>Tracheophyta</taxon>
        <taxon>Spermatophyta</taxon>
        <taxon>Magnoliopsida</taxon>
        <taxon>eudicotyledons</taxon>
        <taxon>Gunneridae</taxon>
        <taxon>Pentapetalae</taxon>
        <taxon>rosids</taxon>
        <taxon>malvids</taxon>
        <taxon>Sapindales</taxon>
        <taxon>Rutaceae</taxon>
        <taxon>Aurantioideae</taxon>
        <taxon>Citrus</taxon>
    </lineage>
</organism>
<dbReference type="InterPro" id="IPR011990">
    <property type="entry name" value="TPR-like_helical_dom_sf"/>
</dbReference>